<feature type="transmembrane region" description="Helical" evidence="7">
    <location>
        <begin position="22"/>
        <end position="44"/>
    </location>
</feature>
<reference evidence="10 12" key="2">
    <citation type="submission" date="2016-11" db="EMBL/GenBank/DDBJ databases">
        <title>Genome sequencing of Amycolatopsis regifaucium.</title>
        <authorList>
            <person name="Mayilraj S."/>
            <person name="Kaur N."/>
        </authorList>
    </citation>
    <scope>NUCLEOTIDE SEQUENCE [LARGE SCALE GENOMIC DNA]</scope>
    <source>
        <strain evidence="10 12">GY080</strain>
    </source>
</reference>
<gene>
    <name evidence="10" type="ORF">ATP06_0233385</name>
    <name evidence="9" type="ORF">AVL48_02525</name>
</gene>
<keyword evidence="4 7" id="KW-0812">Transmembrane</keyword>
<dbReference type="GO" id="GO:0005886">
    <property type="term" value="C:plasma membrane"/>
    <property type="evidence" value="ECO:0007669"/>
    <property type="project" value="UniProtKB-SubCell"/>
</dbReference>
<feature type="transmembrane region" description="Helical" evidence="7">
    <location>
        <begin position="151"/>
        <end position="174"/>
    </location>
</feature>
<dbReference type="EMBL" id="LOBU02000024">
    <property type="protein sequence ID" value="OKA04117.1"/>
    <property type="molecule type" value="Genomic_DNA"/>
</dbReference>
<evidence type="ECO:0000256" key="6">
    <source>
        <dbReference type="ARBA" id="ARBA00023136"/>
    </source>
</evidence>
<dbReference type="Proteomes" id="UP000076321">
    <property type="component" value="Unassembled WGS sequence"/>
</dbReference>
<evidence type="ECO:0000313" key="9">
    <source>
        <dbReference type="EMBL" id="KZB85092.1"/>
    </source>
</evidence>
<dbReference type="AlphaFoldDB" id="A0A154MLA4"/>
<keyword evidence="3 7" id="KW-1003">Cell membrane</keyword>
<comment type="subcellular location">
    <subcellularLocation>
        <location evidence="1 7">Cell membrane</location>
        <topology evidence="1 7">Multi-pass membrane protein</topology>
    </subcellularLocation>
</comment>
<dbReference type="EMBL" id="LQCI01000012">
    <property type="protein sequence ID" value="KZB85092.1"/>
    <property type="molecule type" value="Genomic_DNA"/>
</dbReference>
<dbReference type="InterPro" id="IPR032816">
    <property type="entry name" value="VTT_dom"/>
</dbReference>
<dbReference type="Pfam" id="PF09335">
    <property type="entry name" value="VTT_dom"/>
    <property type="match status" value="1"/>
</dbReference>
<feature type="domain" description="VTT" evidence="8">
    <location>
        <begin position="44"/>
        <end position="171"/>
    </location>
</feature>
<evidence type="ECO:0000259" key="8">
    <source>
        <dbReference type="Pfam" id="PF09335"/>
    </source>
</evidence>
<dbReference type="InterPro" id="IPR032818">
    <property type="entry name" value="DedA-like"/>
</dbReference>
<reference evidence="9 11" key="1">
    <citation type="submission" date="2015-12" db="EMBL/GenBank/DDBJ databases">
        <title>Amycolatopsis regifaucium genome sequencing and assembly.</title>
        <authorList>
            <person name="Mayilraj S."/>
        </authorList>
    </citation>
    <scope>NUCLEOTIDE SEQUENCE [LARGE SCALE GENOMIC DNA]</scope>
    <source>
        <strain evidence="9 11">GY080</strain>
    </source>
</reference>
<evidence type="ECO:0000313" key="12">
    <source>
        <dbReference type="Proteomes" id="UP000186883"/>
    </source>
</evidence>
<evidence type="ECO:0000256" key="3">
    <source>
        <dbReference type="ARBA" id="ARBA00022475"/>
    </source>
</evidence>
<evidence type="ECO:0000256" key="4">
    <source>
        <dbReference type="ARBA" id="ARBA00022692"/>
    </source>
</evidence>
<protein>
    <recommendedName>
        <fullName evidence="8">VTT domain-containing protein</fullName>
    </recommendedName>
</protein>
<dbReference type="RefSeq" id="WP_061981831.1">
    <property type="nucleotide sequence ID" value="NZ_FOPQ01000007.1"/>
</dbReference>
<evidence type="ECO:0000256" key="7">
    <source>
        <dbReference type="RuleBase" id="RU367016"/>
    </source>
</evidence>
<proteinExistence type="inferred from homology"/>
<evidence type="ECO:0000313" key="11">
    <source>
        <dbReference type="Proteomes" id="UP000076321"/>
    </source>
</evidence>
<organism evidence="9 11">
    <name type="scientific">Amycolatopsis regifaucium</name>
    <dbReference type="NCBI Taxonomy" id="546365"/>
    <lineage>
        <taxon>Bacteria</taxon>
        <taxon>Bacillati</taxon>
        <taxon>Actinomycetota</taxon>
        <taxon>Actinomycetes</taxon>
        <taxon>Pseudonocardiales</taxon>
        <taxon>Pseudonocardiaceae</taxon>
        <taxon>Amycolatopsis</taxon>
    </lineage>
</organism>
<evidence type="ECO:0000256" key="2">
    <source>
        <dbReference type="ARBA" id="ARBA00010792"/>
    </source>
</evidence>
<name>A0A154MLA4_9PSEU</name>
<sequence>MSEVYTEAAGIGVSWLDTAGPVLVWVIVLSFIFVECALIIGLFLPGDSLLFAAGVVLAQHGSDLNAWLLSAAALLVAILGNQVGYYIGRSTGTKLIARRGGKVLNRHNLDRARAFLDRKGFFAIVAARWIPWIRTLAPLIAGTARMDPRRFALATALGGLLWVPTLVLLGYYGAGLLDELPWVKTVALWVSVAFFVVGTAYGVIRYRQEMRRPAEDVEDRATT</sequence>
<comment type="caution">
    <text evidence="9">The sequence shown here is derived from an EMBL/GenBank/DDBJ whole genome shotgun (WGS) entry which is preliminary data.</text>
</comment>
<dbReference type="PANTHER" id="PTHR30353">
    <property type="entry name" value="INNER MEMBRANE PROTEIN DEDA-RELATED"/>
    <property type="match status" value="1"/>
</dbReference>
<dbReference type="Proteomes" id="UP000186883">
    <property type="component" value="Unassembled WGS sequence"/>
</dbReference>
<keyword evidence="5 7" id="KW-1133">Transmembrane helix</keyword>
<feature type="transmembrane region" description="Helical" evidence="7">
    <location>
        <begin position="64"/>
        <end position="88"/>
    </location>
</feature>
<dbReference type="OrthoDB" id="9813426at2"/>
<evidence type="ECO:0000256" key="1">
    <source>
        <dbReference type="ARBA" id="ARBA00004651"/>
    </source>
</evidence>
<comment type="similarity">
    <text evidence="2 7">Belongs to the DedA family.</text>
</comment>
<keyword evidence="12" id="KW-1185">Reference proteome</keyword>
<accession>A0A154MLA4</accession>
<evidence type="ECO:0000256" key="5">
    <source>
        <dbReference type="ARBA" id="ARBA00022989"/>
    </source>
</evidence>
<keyword evidence="6 7" id="KW-0472">Membrane</keyword>
<feature type="transmembrane region" description="Helical" evidence="7">
    <location>
        <begin position="186"/>
        <end position="204"/>
    </location>
</feature>
<dbReference type="PANTHER" id="PTHR30353:SF0">
    <property type="entry name" value="TRANSMEMBRANE PROTEIN"/>
    <property type="match status" value="1"/>
</dbReference>
<evidence type="ECO:0000313" key="10">
    <source>
        <dbReference type="EMBL" id="OKA04117.1"/>
    </source>
</evidence>